<dbReference type="EMBL" id="CM023475">
    <property type="protein sequence ID" value="KAH7945857.1"/>
    <property type="molecule type" value="Genomic_DNA"/>
</dbReference>
<keyword evidence="2" id="KW-1185">Reference proteome</keyword>
<proteinExistence type="predicted"/>
<comment type="caution">
    <text evidence="1">The sequence shown here is derived from an EMBL/GenBank/DDBJ whole genome shotgun (WGS) entry which is preliminary data.</text>
</comment>
<accession>A0ACB8CLY3</accession>
<evidence type="ECO:0000313" key="1">
    <source>
        <dbReference type="EMBL" id="KAH7945857.1"/>
    </source>
</evidence>
<reference evidence="1" key="1">
    <citation type="submission" date="2020-05" db="EMBL/GenBank/DDBJ databases">
        <title>Large-scale comparative analyses of tick genomes elucidate their genetic diversity and vector capacities.</title>
        <authorList>
            <person name="Jia N."/>
            <person name="Wang J."/>
            <person name="Shi W."/>
            <person name="Du L."/>
            <person name="Sun Y."/>
            <person name="Zhan W."/>
            <person name="Jiang J."/>
            <person name="Wang Q."/>
            <person name="Zhang B."/>
            <person name="Ji P."/>
            <person name="Sakyi L.B."/>
            <person name="Cui X."/>
            <person name="Yuan T."/>
            <person name="Jiang B."/>
            <person name="Yang W."/>
            <person name="Lam T.T.-Y."/>
            <person name="Chang Q."/>
            <person name="Ding S."/>
            <person name="Wang X."/>
            <person name="Zhu J."/>
            <person name="Ruan X."/>
            <person name="Zhao L."/>
            <person name="Wei J."/>
            <person name="Que T."/>
            <person name="Du C."/>
            <person name="Cheng J."/>
            <person name="Dai P."/>
            <person name="Han X."/>
            <person name="Huang E."/>
            <person name="Gao Y."/>
            <person name="Liu J."/>
            <person name="Shao H."/>
            <person name="Ye R."/>
            <person name="Li L."/>
            <person name="Wei W."/>
            <person name="Wang X."/>
            <person name="Wang C."/>
            <person name="Yang T."/>
            <person name="Huo Q."/>
            <person name="Li W."/>
            <person name="Guo W."/>
            <person name="Chen H."/>
            <person name="Zhou L."/>
            <person name="Ni X."/>
            <person name="Tian J."/>
            <person name="Zhou Y."/>
            <person name="Sheng Y."/>
            <person name="Liu T."/>
            <person name="Pan Y."/>
            <person name="Xia L."/>
            <person name="Li J."/>
            <person name="Zhao F."/>
            <person name="Cao W."/>
        </authorList>
    </citation>
    <scope>NUCLEOTIDE SEQUENCE</scope>
    <source>
        <strain evidence="1">Dsil-2018</strain>
    </source>
</reference>
<dbReference type="Proteomes" id="UP000821865">
    <property type="component" value="Chromosome 6"/>
</dbReference>
<protein>
    <submittedName>
        <fullName evidence="1">Uncharacterized protein</fullName>
    </submittedName>
</protein>
<sequence>MAGIIGEPYYGDNDLDYEWVGLENWTFYRSFAVPTYIFNYRSIRLVAHGIDTVCVVTLNGVNVLNTTNMFVRYEVGVRFLLRSNNSIVVSCESPVLYALRKHEERNRSSPPVLPLCPPPNQRGQCHVNMIRKMPCSFSWDWGPSFPSTGIWKPIELEAYNGAVIRDVTVSTTPQGTAYGGFRWVIDVGVFFKLSPRAPKYGTISISLGDIFLRSKTVRFKKSEYRAELFQDFNGMEKIPVVVPEDIAVERWWPTGYGSQKLYQLNVTMSVNDELCDKIIKFGFRTVKLQEGAIAEAADGTEFYFIVNGVPIFAKGSNWIPADIFPERVTEEYARELLQSAKVRSPSLWSPSRGAPRGVT</sequence>
<organism evidence="1 2">
    <name type="scientific">Dermacentor silvarum</name>
    <name type="common">Tick</name>
    <dbReference type="NCBI Taxonomy" id="543639"/>
    <lineage>
        <taxon>Eukaryota</taxon>
        <taxon>Metazoa</taxon>
        <taxon>Ecdysozoa</taxon>
        <taxon>Arthropoda</taxon>
        <taxon>Chelicerata</taxon>
        <taxon>Arachnida</taxon>
        <taxon>Acari</taxon>
        <taxon>Parasitiformes</taxon>
        <taxon>Ixodida</taxon>
        <taxon>Ixodoidea</taxon>
        <taxon>Ixodidae</taxon>
        <taxon>Rhipicephalinae</taxon>
        <taxon>Dermacentor</taxon>
    </lineage>
</organism>
<evidence type="ECO:0000313" key="2">
    <source>
        <dbReference type="Proteomes" id="UP000821865"/>
    </source>
</evidence>
<gene>
    <name evidence="1" type="ORF">HPB49_016600</name>
</gene>
<name>A0ACB8CLY3_DERSI</name>